<keyword evidence="1" id="KW-0614">Plasmid</keyword>
<accession>I0CEE8</accession>
<dbReference type="RefSeq" id="WP_015060975.1">
    <property type="nucleotide sequence ID" value="NC_019307.1"/>
</dbReference>
<proteinExistence type="predicted"/>
<dbReference type="AlphaFoldDB" id="I0CEE8"/>
<organism evidence="1">
    <name type="scientific">Streptomyces sp. W75</name>
    <dbReference type="NCBI Taxonomy" id="1170711"/>
    <lineage>
        <taxon>Bacteria</taxon>
        <taxon>Bacillati</taxon>
        <taxon>Actinomycetota</taxon>
        <taxon>Actinomycetes</taxon>
        <taxon>Kitasatosporales</taxon>
        <taxon>Streptomycetaceae</taxon>
        <taxon>Streptomyces</taxon>
    </lineage>
</organism>
<gene>
    <name evidence="1" type="ORF">pCQ4.36c</name>
</gene>
<reference evidence="1" key="1">
    <citation type="submission" date="2011-12" db="EMBL/GenBank/DDBJ databases">
        <title>Complete nucleotide sequence of Streptomyces circular plasmid pCQ4.</title>
        <authorList>
            <person name="Cheng Q."/>
            <person name="Tian X."/>
            <person name="Qin Z."/>
        </authorList>
    </citation>
    <scope>NUCLEOTIDE SEQUENCE</scope>
    <source>
        <strain evidence="1">W75</strain>
        <plasmid evidence="1">pCQ4</plasmid>
    </source>
</reference>
<dbReference type="EMBL" id="JQ340175">
    <property type="protein sequence ID" value="AFH75161.1"/>
    <property type="molecule type" value="Genomic_DNA"/>
</dbReference>
<geneLocation type="plasmid" evidence="1">
    <name>pCQ4</name>
</geneLocation>
<evidence type="ECO:0000313" key="1">
    <source>
        <dbReference type="EMBL" id="AFH75161.1"/>
    </source>
</evidence>
<sequence length="207" mass="23069">MPLDFHRDLTINGHTIPNTEWTAGMNYPAERRWTNGWGATIEVPAIIELLELVQAGKATLEDVKDELTNVANTITQQHDDGLGISNDDRCFGDCDKCEARKPEVLARYARFRTNAAKARDPQYTHIVSGSSVHLPTCRHVKEAARFREPDDADIAMAVRGLAHDGYLLGTEHTPVTAEELAVWRAERTGPRGGHQYRPCKTCQPTLP</sequence>
<protein>
    <submittedName>
        <fullName evidence="1">Uncharacterized protein</fullName>
    </submittedName>
</protein>
<name>I0CEE8_9ACTN</name>